<organism evidence="5 6">
    <name type="scientific">Sphingomonas faeni</name>
    <dbReference type="NCBI Taxonomy" id="185950"/>
    <lineage>
        <taxon>Bacteria</taxon>
        <taxon>Pseudomonadati</taxon>
        <taxon>Pseudomonadota</taxon>
        <taxon>Alphaproteobacteria</taxon>
        <taxon>Sphingomonadales</taxon>
        <taxon>Sphingomonadaceae</taxon>
        <taxon>Sphingomonas</taxon>
    </lineage>
</organism>
<feature type="region of interest" description="Disordered" evidence="4">
    <location>
        <begin position="1"/>
        <end position="52"/>
    </location>
</feature>
<dbReference type="OrthoDB" id="9809287at2"/>
<name>A0A2T5UC41_9SPHN</name>
<dbReference type="Gene3D" id="3.40.50.720">
    <property type="entry name" value="NAD(P)-binding Rossmann-like Domain"/>
    <property type="match status" value="1"/>
</dbReference>
<dbReference type="EMBL" id="QAYE01000001">
    <property type="protein sequence ID" value="PTW49082.1"/>
    <property type="molecule type" value="Genomic_DNA"/>
</dbReference>
<dbReference type="InterPro" id="IPR036291">
    <property type="entry name" value="NAD(P)-bd_dom_sf"/>
</dbReference>
<dbReference type="RefSeq" id="WP_107952135.1">
    <property type="nucleotide sequence ID" value="NZ_QAYE01000001.1"/>
</dbReference>
<dbReference type="InterPro" id="IPR002347">
    <property type="entry name" value="SDR_fam"/>
</dbReference>
<evidence type="ECO:0000313" key="5">
    <source>
        <dbReference type="EMBL" id="PTW49082.1"/>
    </source>
</evidence>
<dbReference type="AlphaFoldDB" id="A0A2T5UC41"/>
<protein>
    <recommendedName>
        <fullName evidence="3">Uncharacterized oxidoreductase YghA</fullName>
    </recommendedName>
</protein>
<comment type="similarity">
    <text evidence="1">Belongs to the short-chain dehydrogenases/reductases (SDR) family.</text>
</comment>
<reference evidence="5 6" key="1">
    <citation type="submission" date="2018-04" db="EMBL/GenBank/DDBJ databases">
        <title>Genomic Encyclopedia of Type Strains, Phase III (KMG-III): the genomes of soil and plant-associated and newly described type strains.</title>
        <authorList>
            <person name="Whitman W."/>
        </authorList>
    </citation>
    <scope>NUCLEOTIDE SEQUENCE [LARGE SCALE GENOMIC DNA]</scope>
    <source>
        <strain evidence="5 6">MA-olki</strain>
    </source>
</reference>
<gene>
    <name evidence="5" type="ORF">C8J25_101587</name>
</gene>
<dbReference type="SUPFAM" id="SSF51735">
    <property type="entry name" value="NAD(P)-binding Rossmann-fold domains"/>
    <property type="match status" value="1"/>
</dbReference>
<dbReference type="PRINTS" id="PR00081">
    <property type="entry name" value="GDHRDH"/>
</dbReference>
<dbReference type="NCBIfam" id="NF004782">
    <property type="entry name" value="PRK06128.1"/>
    <property type="match status" value="1"/>
</dbReference>
<dbReference type="PANTHER" id="PTHR48107">
    <property type="entry name" value="NADPH-DEPENDENT ALDEHYDE REDUCTASE-LIKE PROTEIN, CHLOROPLASTIC-RELATED"/>
    <property type="match status" value="1"/>
</dbReference>
<evidence type="ECO:0000256" key="3">
    <source>
        <dbReference type="ARBA" id="ARBA00067437"/>
    </source>
</evidence>
<dbReference type="PANTHER" id="PTHR48107:SF16">
    <property type="entry name" value="NADPH-DEPENDENT ALDEHYDE REDUCTASE 1, CHLOROPLASTIC"/>
    <property type="match status" value="1"/>
</dbReference>
<comment type="caution">
    <text evidence="5">The sequence shown here is derived from an EMBL/GenBank/DDBJ whole genome shotgun (WGS) entry which is preliminary data.</text>
</comment>
<evidence type="ECO:0000256" key="4">
    <source>
        <dbReference type="SAM" id="MobiDB-lite"/>
    </source>
</evidence>
<dbReference type="GeneID" id="91004674"/>
<evidence type="ECO:0000256" key="1">
    <source>
        <dbReference type="ARBA" id="ARBA00006484"/>
    </source>
</evidence>
<keyword evidence="2" id="KW-0560">Oxidoreductase</keyword>
<feature type="compositionally biased region" description="Basic and acidic residues" evidence="4">
    <location>
        <begin position="33"/>
        <end position="42"/>
    </location>
</feature>
<dbReference type="InterPro" id="IPR020904">
    <property type="entry name" value="Sc_DH/Rdtase_CS"/>
</dbReference>
<dbReference type="Proteomes" id="UP000244013">
    <property type="component" value="Unassembled WGS sequence"/>
</dbReference>
<dbReference type="PROSITE" id="PS00061">
    <property type="entry name" value="ADH_SHORT"/>
    <property type="match status" value="1"/>
</dbReference>
<evidence type="ECO:0000313" key="6">
    <source>
        <dbReference type="Proteomes" id="UP000244013"/>
    </source>
</evidence>
<proteinExistence type="inferred from homology"/>
<dbReference type="PRINTS" id="PR00080">
    <property type="entry name" value="SDRFAMILY"/>
</dbReference>
<dbReference type="FunFam" id="3.40.50.720:FF:000097">
    <property type="entry name" value="SDR family oxidoreductase"/>
    <property type="match status" value="1"/>
</dbReference>
<sequence length="297" mass="31164">MADRLTMQDPRTQYPQPPFPQQPQEAPGIASKVDPKPDHGETSYKGSGKLSGRKALITGGDSGIGRAAAIAYAREGADVAIVYLPAEEADAKEVVALIEAEGRKALALPGDVKDESFCRAAVQQTVDAFGGLDVLVVNAGRQQTRPTVADISTDDFDQTMKTNVYALHWFVQAAVPHLPVGAAVVTTASVQGYDPSDNLLDYATTKAAIVAYTKGLAKQLIEKGIRANVVAPGPFWTVLQPSGGQPQESVETFGSKSHFGRPGQPVEIAPVYVLLASQEGSYITGEVYGVTGGAGVA</sequence>
<accession>A0A2T5UC41</accession>
<dbReference type="Pfam" id="PF13561">
    <property type="entry name" value="adh_short_C2"/>
    <property type="match status" value="1"/>
</dbReference>
<dbReference type="GO" id="GO:0016614">
    <property type="term" value="F:oxidoreductase activity, acting on CH-OH group of donors"/>
    <property type="evidence" value="ECO:0007669"/>
    <property type="project" value="UniProtKB-ARBA"/>
</dbReference>
<evidence type="ECO:0000256" key="2">
    <source>
        <dbReference type="ARBA" id="ARBA00023002"/>
    </source>
</evidence>